<protein>
    <submittedName>
        <fullName evidence="1">Uncharacterized protein</fullName>
    </submittedName>
</protein>
<proteinExistence type="predicted"/>
<sequence length="57" mass="6546">MHGRLRHDMGIALPQVNKPVFVLDAKRSFDDMEEFVLVVAYAKLALQEIWRPSVIGH</sequence>
<dbReference type="Proteomes" id="UP000191897">
    <property type="component" value="Unassembled WGS sequence"/>
</dbReference>
<dbReference type="EMBL" id="FBWC01000030">
    <property type="protein sequence ID" value="CUX62550.1"/>
    <property type="molecule type" value="Genomic_DNA"/>
</dbReference>
<name>A0A1S7S570_AGRTU</name>
<evidence type="ECO:0000313" key="1">
    <source>
        <dbReference type="EMBL" id="CUX62550.1"/>
    </source>
</evidence>
<reference evidence="1 2" key="1">
    <citation type="submission" date="2016-01" db="EMBL/GenBank/DDBJ databases">
        <authorList>
            <person name="Oliw E.H."/>
        </authorList>
    </citation>
    <scope>NUCLEOTIDE SEQUENCE [LARGE SCALE GENOMIC DNA]</scope>
    <source>
        <strain evidence="1 2">Kerr 14</strain>
    </source>
</reference>
<dbReference type="AlphaFoldDB" id="A0A1S7S570"/>
<organism evidence="1 2">
    <name type="scientific">Agrobacterium tumefaciens str. Kerr 14</name>
    <dbReference type="NCBI Taxonomy" id="1183424"/>
    <lineage>
        <taxon>Bacteria</taxon>
        <taxon>Pseudomonadati</taxon>
        <taxon>Pseudomonadota</taxon>
        <taxon>Alphaproteobacteria</taxon>
        <taxon>Hyphomicrobiales</taxon>
        <taxon>Rhizobiaceae</taxon>
        <taxon>Rhizobium/Agrobacterium group</taxon>
        <taxon>Agrobacterium</taxon>
        <taxon>Agrobacterium tumefaciens complex</taxon>
    </lineage>
</organism>
<gene>
    <name evidence="1" type="ORF">AGR4C_Lc80146</name>
</gene>
<accession>A0A1S7S570</accession>
<evidence type="ECO:0000313" key="2">
    <source>
        <dbReference type="Proteomes" id="UP000191897"/>
    </source>
</evidence>